<dbReference type="AlphaFoldDB" id="A0A194Q1G3"/>
<reference evidence="2 3" key="1">
    <citation type="journal article" date="2015" name="Nat. Commun.">
        <title>Outbred genome sequencing and CRISPR/Cas9 gene editing in butterflies.</title>
        <authorList>
            <person name="Li X."/>
            <person name="Fan D."/>
            <person name="Zhang W."/>
            <person name="Liu G."/>
            <person name="Zhang L."/>
            <person name="Zhao L."/>
            <person name="Fang X."/>
            <person name="Chen L."/>
            <person name="Dong Y."/>
            <person name="Chen Y."/>
            <person name="Ding Y."/>
            <person name="Zhao R."/>
            <person name="Feng M."/>
            <person name="Zhu Y."/>
            <person name="Feng Y."/>
            <person name="Jiang X."/>
            <person name="Zhu D."/>
            <person name="Xiang H."/>
            <person name="Feng X."/>
            <person name="Li S."/>
            <person name="Wang J."/>
            <person name="Zhang G."/>
            <person name="Kronforst M.R."/>
            <person name="Wang W."/>
        </authorList>
    </citation>
    <scope>NUCLEOTIDE SEQUENCE [LARGE SCALE GENOMIC DNA]</scope>
    <source>
        <strain evidence="2">Ya'a_city_454_Px</strain>
        <tissue evidence="2">Whole body</tissue>
    </source>
</reference>
<feature type="compositionally biased region" description="Basic residues" evidence="1">
    <location>
        <begin position="12"/>
        <end position="24"/>
    </location>
</feature>
<evidence type="ECO:0000313" key="2">
    <source>
        <dbReference type="EMBL" id="KPI99163.1"/>
    </source>
</evidence>
<keyword evidence="3" id="KW-1185">Reference proteome</keyword>
<name>A0A194Q1G3_PAPXU</name>
<protein>
    <submittedName>
        <fullName evidence="2">Uncharacterized protein</fullName>
    </submittedName>
</protein>
<dbReference type="Proteomes" id="UP000053268">
    <property type="component" value="Unassembled WGS sequence"/>
</dbReference>
<sequence>MTWSINTGNTRPPRRHAAPLRRRPAAPQPRSPAALALNATYHVFNDKNNTDRDACARHFRVRAHVRVPPAAHSALLRDTMRSIAKVVRCFRFVQRSRNASSDID</sequence>
<dbReference type="EMBL" id="KQ459581">
    <property type="protein sequence ID" value="KPI99163.1"/>
    <property type="molecule type" value="Genomic_DNA"/>
</dbReference>
<evidence type="ECO:0000256" key="1">
    <source>
        <dbReference type="SAM" id="MobiDB-lite"/>
    </source>
</evidence>
<feature type="compositionally biased region" description="Polar residues" evidence="1">
    <location>
        <begin position="1"/>
        <end position="10"/>
    </location>
</feature>
<gene>
    <name evidence="2" type="ORF">RR46_02380</name>
</gene>
<accession>A0A194Q1G3</accession>
<evidence type="ECO:0000313" key="3">
    <source>
        <dbReference type="Proteomes" id="UP000053268"/>
    </source>
</evidence>
<proteinExistence type="predicted"/>
<organism evidence="2 3">
    <name type="scientific">Papilio xuthus</name>
    <name type="common">Asian swallowtail butterfly</name>
    <dbReference type="NCBI Taxonomy" id="66420"/>
    <lineage>
        <taxon>Eukaryota</taxon>
        <taxon>Metazoa</taxon>
        <taxon>Ecdysozoa</taxon>
        <taxon>Arthropoda</taxon>
        <taxon>Hexapoda</taxon>
        <taxon>Insecta</taxon>
        <taxon>Pterygota</taxon>
        <taxon>Neoptera</taxon>
        <taxon>Endopterygota</taxon>
        <taxon>Lepidoptera</taxon>
        <taxon>Glossata</taxon>
        <taxon>Ditrysia</taxon>
        <taxon>Papilionoidea</taxon>
        <taxon>Papilionidae</taxon>
        <taxon>Papilioninae</taxon>
        <taxon>Papilio</taxon>
    </lineage>
</organism>
<feature type="region of interest" description="Disordered" evidence="1">
    <location>
        <begin position="1"/>
        <end position="32"/>
    </location>
</feature>